<proteinExistence type="predicted"/>
<feature type="compositionally biased region" description="Basic and acidic residues" evidence="1">
    <location>
        <begin position="42"/>
        <end position="63"/>
    </location>
</feature>
<feature type="non-terminal residue" evidence="2">
    <location>
        <position position="1"/>
    </location>
</feature>
<evidence type="ECO:0000313" key="2">
    <source>
        <dbReference type="EMBL" id="CAB0000366.1"/>
    </source>
</evidence>
<name>A0A6H5GBM2_9HEMI</name>
<dbReference type="EMBL" id="CADCXU010009431">
    <property type="protein sequence ID" value="CAB0000366.1"/>
    <property type="molecule type" value="Genomic_DNA"/>
</dbReference>
<dbReference type="AlphaFoldDB" id="A0A6H5GBM2"/>
<feature type="compositionally biased region" description="Low complexity" evidence="1">
    <location>
        <begin position="187"/>
        <end position="212"/>
    </location>
</feature>
<feature type="compositionally biased region" description="Basic and acidic residues" evidence="1">
    <location>
        <begin position="70"/>
        <end position="81"/>
    </location>
</feature>
<feature type="compositionally biased region" description="Basic and acidic residues" evidence="1">
    <location>
        <begin position="297"/>
        <end position="315"/>
    </location>
</feature>
<feature type="region of interest" description="Disordered" evidence="1">
    <location>
        <begin position="42"/>
        <end position="341"/>
    </location>
</feature>
<protein>
    <submittedName>
        <fullName evidence="2">Uncharacterized protein</fullName>
    </submittedName>
</protein>
<reference evidence="2 3" key="1">
    <citation type="submission" date="2020-02" db="EMBL/GenBank/DDBJ databases">
        <authorList>
            <person name="Ferguson B K."/>
        </authorList>
    </citation>
    <scope>NUCLEOTIDE SEQUENCE [LARGE SCALE GENOMIC DNA]</scope>
</reference>
<feature type="region of interest" description="Disordered" evidence="1">
    <location>
        <begin position="1"/>
        <end position="21"/>
    </location>
</feature>
<dbReference type="Proteomes" id="UP000479000">
    <property type="component" value="Unassembled WGS sequence"/>
</dbReference>
<feature type="compositionally biased region" description="Polar residues" evidence="1">
    <location>
        <begin position="88"/>
        <end position="108"/>
    </location>
</feature>
<feature type="compositionally biased region" description="Basic and acidic residues" evidence="1">
    <location>
        <begin position="170"/>
        <end position="186"/>
    </location>
</feature>
<feature type="compositionally biased region" description="Low complexity" evidence="1">
    <location>
        <begin position="233"/>
        <end position="253"/>
    </location>
</feature>
<sequence length="341" mass="37240">GFPFDDDPFRRKSSRLKGDLHGYLAERYPDIADQLKDWTDDSRFDRHLDNQRPPSGRREEHQKPSGRPRGHQEPGAERRNDYFGQGPGTSRQDSLRNTVPNMQTQQDGLNDKQRNARSQSAPPEASVNCRPDKAEFPSAEKNGETNSQSNARNSQHQHEEPAKPQTHTSKTNERGAGRDDRQRSGSDRQGAAAAAAVRPPVAAAGGHPVEPAQRAGRPGGHSWRPGPVSHAQRAGPRRGAAADACAGAAPLADDLGRQRAEGRARAEADGRRFQRQQIQQRVHLPGRDADAESAEAGQHRDGRQGGAESRAEGGHQADTGVHQRAGVGKREGRSRPMSRHL</sequence>
<accession>A0A6H5GBM2</accession>
<evidence type="ECO:0000256" key="1">
    <source>
        <dbReference type="SAM" id="MobiDB-lite"/>
    </source>
</evidence>
<evidence type="ECO:0000313" key="3">
    <source>
        <dbReference type="Proteomes" id="UP000479000"/>
    </source>
</evidence>
<feature type="compositionally biased region" description="Basic and acidic residues" evidence="1">
    <location>
        <begin position="254"/>
        <end position="272"/>
    </location>
</feature>
<keyword evidence="3" id="KW-1185">Reference proteome</keyword>
<dbReference type="OrthoDB" id="333905at2759"/>
<gene>
    <name evidence="2" type="ORF">NTEN_LOCUS6305</name>
</gene>
<organism evidence="2 3">
    <name type="scientific">Nesidiocoris tenuis</name>
    <dbReference type="NCBI Taxonomy" id="355587"/>
    <lineage>
        <taxon>Eukaryota</taxon>
        <taxon>Metazoa</taxon>
        <taxon>Ecdysozoa</taxon>
        <taxon>Arthropoda</taxon>
        <taxon>Hexapoda</taxon>
        <taxon>Insecta</taxon>
        <taxon>Pterygota</taxon>
        <taxon>Neoptera</taxon>
        <taxon>Paraneoptera</taxon>
        <taxon>Hemiptera</taxon>
        <taxon>Heteroptera</taxon>
        <taxon>Panheteroptera</taxon>
        <taxon>Cimicomorpha</taxon>
        <taxon>Miridae</taxon>
        <taxon>Dicyphina</taxon>
        <taxon>Nesidiocoris</taxon>
    </lineage>
</organism>
<feature type="compositionally biased region" description="Polar residues" evidence="1">
    <location>
        <begin position="144"/>
        <end position="154"/>
    </location>
</feature>